<protein>
    <submittedName>
        <fullName evidence="2">Uncharacterized protein</fullName>
    </submittedName>
</protein>
<comment type="caution">
    <text evidence="2">The sequence shown here is derived from an EMBL/GenBank/DDBJ whole genome shotgun (WGS) entry which is preliminary data.</text>
</comment>
<evidence type="ECO:0000313" key="2">
    <source>
        <dbReference type="EMBL" id="KAG6497547.1"/>
    </source>
</evidence>
<dbReference type="GO" id="GO:0005484">
    <property type="term" value="F:SNAP receptor activity"/>
    <property type="evidence" value="ECO:0007669"/>
    <property type="project" value="InterPro"/>
</dbReference>
<accession>A0A8J5KYA4</accession>
<sequence>MDEVAQAVAKLKEEWDQSVVQIQDHIRLIESCATSGKGTEEANSLPSVKSLHNKSLRDANLQAKNNSRKAAQEERELLLGGEEESTIRRRNLQYVIHLATFMLETMILGCIR</sequence>
<keyword evidence="3" id="KW-1185">Reference proteome</keyword>
<gene>
    <name evidence="2" type="ORF">ZIOFF_045448</name>
</gene>
<name>A0A8J5KYA4_ZINOF</name>
<dbReference type="GO" id="GO:0006890">
    <property type="term" value="P:retrograde vesicle-mediated transport, Golgi to endoplasmic reticulum"/>
    <property type="evidence" value="ECO:0007669"/>
    <property type="project" value="InterPro"/>
</dbReference>
<dbReference type="GO" id="GO:0031201">
    <property type="term" value="C:SNARE complex"/>
    <property type="evidence" value="ECO:0007669"/>
    <property type="project" value="TreeGrafter"/>
</dbReference>
<evidence type="ECO:0000256" key="1">
    <source>
        <dbReference type="SAM" id="MobiDB-lite"/>
    </source>
</evidence>
<evidence type="ECO:0000313" key="3">
    <source>
        <dbReference type="Proteomes" id="UP000734854"/>
    </source>
</evidence>
<proteinExistence type="predicted"/>
<dbReference type="InterPro" id="IPR005606">
    <property type="entry name" value="Sec20"/>
</dbReference>
<dbReference type="AlphaFoldDB" id="A0A8J5KYA4"/>
<dbReference type="GO" id="GO:0005783">
    <property type="term" value="C:endoplasmic reticulum"/>
    <property type="evidence" value="ECO:0007669"/>
    <property type="project" value="TreeGrafter"/>
</dbReference>
<dbReference type="EMBL" id="JACMSC010000012">
    <property type="protein sequence ID" value="KAG6497547.1"/>
    <property type="molecule type" value="Genomic_DNA"/>
</dbReference>
<dbReference type="PANTHER" id="PTHR12825:SF0">
    <property type="entry name" value="VESICLE TRANSPORT PROTEIN SEC20"/>
    <property type="match status" value="1"/>
</dbReference>
<feature type="region of interest" description="Disordered" evidence="1">
    <location>
        <begin position="63"/>
        <end position="82"/>
    </location>
</feature>
<dbReference type="PANTHER" id="PTHR12825">
    <property type="entry name" value="BNIP1-RELATED"/>
    <property type="match status" value="1"/>
</dbReference>
<reference evidence="2 3" key="1">
    <citation type="submission" date="2020-08" db="EMBL/GenBank/DDBJ databases">
        <title>Plant Genome Project.</title>
        <authorList>
            <person name="Zhang R.-G."/>
        </authorList>
    </citation>
    <scope>NUCLEOTIDE SEQUENCE [LARGE SCALE GENOMIC DNA]</scope>
    <source>
        <tissue evidence="2">Rhizome</tissue>
    </source>
</reference>
<dbReference type="Proteomes" id="UP000734854">
    <property type="component" value="Unassembled WGS sequence"/>
</dbReference>
<organism evidence="2 3">
    <name type="scientific">Zingiber officinale</name>
    <name type="common">Ginger</name>
    <name type="synonym">Amomum zingiber</name>
    <dbReference type="NCBI Taxonomy" id="94328"/>
    <lineage>
        <taxon>Eukaryota</taxon>
        <taxon>Viridiplantae</taxon>
        <taxon>Streptophyta</taxon>
        <taxon>Embryophyta</taxon>
        <taxon>Tracheophyta</taxon>
        <taxon>Spermatophyta</taxon>
        <taxon>Magnoliopsida</taxon>
        <taxon>Liliopsida</taxon>
        <taxon>Zingiberales</taxon>
        <taxon>Zingiberaceae</taxon>
        <taxon>Zingiber</taxon>
    </lineage>
</organism>